<reference evidence="2 3" key="1">
    <citation type="submission" date="2016-10" db="EMBL/GenBank/DDBJ databases">
        <authorList>
            <person name="de Groot N.N."/>
        </authorList>
    </citation>
    <scope>NUCLEOTIDE SEQUENCE [LARGE SCALE GENOMIC DNA]</scope>
    <source>
        <strain evidence="2 3">DSM 9990</strain>
    </source>
</reference>
<dbReference type="Proteomes" id="UP000199611">
    <property type="component" value="Unassembled WGS sequence"/>
</dbReference>
<dbReference type="InterPro" id="IPR048792">
    <property type="entry name" value="CarD_C"/>
</dbReference>
<dbReference type="InterPro" id="IPR036101">
    <property type="entry name" value="CarD-like/TRCF_RID_sf"/>
</dbReference>
<dbReference type="STRING" id="39841.SAMN05660836_02620"/>
<feature type="domain" description="CarD-like/TRCF RNAP-interacting" evidence="1">
    <location>
        <begin position="1"/>
        <end position="112"/>
    </location>
</feature>
<dbReference type="Pfam" id="PF02559">
    <property type="entry name" value="CarD_TRCF_RID"/>
    <property type="match status" value="1"/>
</dbReference>
<dbReference type="AlphaFoldDB" id="A0A1I4W669"/>
<dbReference type="InterPro" id="IPR052531">
    <property type="entry name" value="CarD-like_regulator"/>
</dbReference>
<evidence type="ECO:0000313" key="2">
    <source>
        <dbReference type="EMBL" id="SFN08887.1"/>
    </source>
</evidence>
<dbReference type="SUPFAM" id="SSF141259">
    <property type="entry name" value="CarD-like"/>
    <property type="match status" value="1"/>
</dbReference>
<proteinExistence type="predicted"/>
<dbReference type="SMART" id="SM01058">
    <property type="entry name" value="CarD_TRCF"/>
    <property type="match status" value="1"/>
</dbReference>
<dbReference type="GO" id="GO:0009303">
    <property type="term" value="P:rRNA transcription"/>
    <property type="evidence" value="ECO:0007669"/>
    <property type="project" value="TreeGrafter"/>
</dbReference>
<dbReference type="Gene3D" id="2.40.10.170">
    <property type="match status" value="1"/>
</dbReference>
<accession>A0A1I4W669</accession>
<organism evidence="2 3">
    <name type="scientific">Thermodesulforhabdus norvegica</name>
    <dbReference type="NCBI Taxonomy" id="39841"/>
    <lineage>
        <taxon>Bacteria</taxon>
        <taxon>Pseudomonadati</taxon>
        <taxon>Thermodesulfobacteriota</taxon>
        <taxon>Syntrophobacteria</taxon>
        <taxon>Syntrophobacterales</taxon>
        <taxon>Thermodesulforhabdaceae</taxon>
        <taxon>Thermodesulforhabdus</taxon>
    </lineage>
</organism>
<evidence type="ECO:0000313" key="3">
    <source>
        <dbReference type="Proteomes" id="UP000199611"/>
    </source>
</evidence>
<sequence>MFKEGDLVFYPAHGIGKIEAIQGKSIDGSRQDFYVLRILETDTRIMVPVQNAENVGVRGLVDPGVIPRVFEILKKKEVSVSASTWNKRYREYMEKVKSGSILDLAEVFRDLNLLKEDKTLSFGERKMLETAKAFLVKEISIVVNEPEEEIERRLYECFNNE</sequence>
<dbReference type="Pfam" id="PF21095">
    <property type="entry name" value="CarD_C"/>
    <property type="match status" value="1"/>
</dbReference>
<dbReference type="OrthoDB" id="9786074at2"/>
<dbReference type="InterPro" id="IPR003711">
    <property type="entry name" value="CarD-like/TRCF_RID"/>
</dbReference>
<dbReference type="PANTHER" id="PTHR38447:SF1">
    <property type="entry name" value="RNA POLYMERASE-BINDING TRANSCRIPTION FACTOR CARD"/>
    <property type="match status" value="1"/>
</dbReference>
<dbReference type="RefSeq" id="WP_093396430.1">
    <property type="nucleotide sequence ID" value="NZ_FOUU01000014.1"/>
</dbReference>
<dbReference type="Gene3D" id="1.20.58.1290">
    <property type="entry name" value="CarD-like, C-terminal domain"/>
    <property type="match status" value="1"/>
</dbReference>
<name>A0A1I4W669_9BACT</name>
<gene>
    <name evidence="2" type="ORF">SAMN05660836_02620</name>
</gene>
<evidence type="ECO:0000259" key="1">
    <source>
        <dbReference type="SMART" id="SM01058"/>
    </source>
</evidence>
<dbReference type="EMBL" id="FOUU01000014">
    <property type="protein sequence ID" value="SFN08887.1"/>
    <property type="molecule type" value="Genomic_DNA"/>
</dbReference>
<protein>
    <submittedName>
        <fullName evidence="2">Transcriptional regulator, CarD family</fullName>
    </submittedName>
</protein>
<keyword evidence="3" id="KW-1185">Reference proteome</keyword>
<dbReference type="PANTHER" id="PTHR38447">
    <property type="entry name" value="TRANSCRIPTION FACTOR YDEB-RELATED"/>
    <property type="match status" value="1"/>
</dbReference>
<dbReference type="InterPro" id="IPR042215">
    <property type="entry name" value="CarD-like_C"/>
</dbReference>